<dbReference type="GeneID" id="26740516"/>
<dbReference type="EMBL" id="LN734822">
    <property type="protein sequence ID" value="CEL25897.1"/>
    <property type="molecule type" value="Genomic_DNA"/>
</dbReference>
<dbReference type="InterPro" id="IPR019734">
    <property type="entry name" value="TPR_rpt"/>
</dbReference>
<dbReference type="PATRIC" id="fig|2162.10.peg.2356"/>
<keyword evidence="1" id="KW-0812">Transmembrane</keyword>
<dbReference type="InterPro" id="IPR011990">
    <property type="entry name" value="TPR-like_helical_dom_sf"/>
</dbReference>
<dbReference type="OrthoDB" id="69202at2157"/>
<evidence type="ECO:0000313" key="3">
    <source>
        <dbReference type="EMBL" id="CEL25897.1"/>
    </source>
</evidence>
<evidence type="ECO:0000313" key="2">
    <source>
        <dbReference type="EMBL" id="AIS33048.1"/>
    </source>
</evidence>
<dbReference type="STRING" id="2162.BRM9_2248"/>
<gene>
    <name evidence="2" type="ORF">BRM9_2248</name>
    <name evidence="3" type="ORF">MB9_2284</name>
</gene>
<dbReference type="RefSeq" id="WP_048085790.1">
    <property type="nucleotide sequence ID" value="NZ_CP006933.1"/>
</dbReference>
<dbReference type="SUPFAM" id="SSF48452">
    <property type="entry name" value="TPR-like"/>
    <property type="match status" value="1"/>
</dbReference>
<dbReference type="Pfam" id="PF13424">
    <property type="entry name" value="TPR_12"/>
    <property type="match status" value="1"/>
</dbReference>
<dbReference type="Gene3D" id="1.25.40.10">
    <property type="entry name" value="Tetratricopeptide repeat domain"/>
    <property type="match status" value="1"/>
</dbReference>
<dbReference type="Proteomes" id="UP000062768">
    <property type="component" value="Chromosome I"/>
</dbReference>
<keyword evidence="1" id="KW-0472">Membrane</keyword>
<dbReference type="SMART" id="SM00028">
    <property type="entry name" value="TPR"/>
    <property type="match status" value="2"/>
</dbReference>
<feature type="transmembrane region" description="Helical" evidence="1">
    <location>
        <begin position="6"/>
        <end position="25"/>
    </location>
</feature>
<dbReference type="Proteomes" id="UP000029661">
    <property type="component" value="Chromosome"/>
</dbReference>
<evidence type="ECO:0000313" key="5">
    <source>
        <dbReference type="Proteomes" id="UP000062768"/>
    </source>
</evidence>
<dbReference type="EMBL" id="CP006933">
    <property type="protein sequence ID" value="AIS33048.1"/>
    <property type="molecule type" value="Genomic_DNA"/>
</dbReference>
<accession>A0A089ZJ50</accession>
<sequence>MEIIFLIGGALFLAYAGVLMLYYNIHSKEKKNRPQKLIAKGVMSHRRGVYEKAYAYFKIAYEYSEKNHDYYNMAEALYHIGLVCQEQHDVENARYFFEEAYQIYYENGEERGIDKTQISLNSLL</sequence>
<evidence type="ECO:0000313" key="4">
    <source>
        <dbReference type="Proteomes" id="UP000029661"/>
    </source>
</evidence>
<reference evidence="3" key="2">
    <citation type="submission" date="2014-09" db="EMBL/GenBank/DDBJ databases">
        <authorList>
            <person name="Bishop-Lilly K.A."/>
            <person name="Broomall S.M."/>
            <person name="Chain P.S."/>
            <person name="Chertkov O."/>
            <person name="Coyne S.R."/>
            <person name="Daligault H.E."/>
            <person name="Davenport K.W."/>
            <person name="Erkkila T."/>
            <person name="Frey K.G."/>
            <person name="Gibbons H.S."/>
            <person name="Gu W."/>
            <person name="Jaissle J."/>
            <person name="Johnson S.L."/>
            <person name="Koroleva G.I."/>
            <person name="Ladner J.T."/>
            <person name="Lo C.-C."/>
            <person name="Minogue T.D."/>
            <person name="Munk C."/>
            <person name="Palacios G.F."/>
            <person name="Redden C.L."/>
            <person name="Rosenzweig C.N."/>
            <person name="Scholz M.B."/>
            <person name="Teshima H."/>
            <person name="Xu Y."/>
        </authorList>
    </citation>
    <scope>NUCLEOTIDE SEQUENCE</scope>
    <source>
        <strain evidence="3">Mb9</strain>
    </source>
</reference>
<dbReference type="KEGG" id="mfc:BRM9_2248"/>
<name>A0A089ZJ50_METFO</name>
<evidence type="ECO:0000256" key="1">
    <source>
        <dbReference type="SAM" id="Phobius"/>
    </source>
</evidence>
<protein>
    <submittedName>
        <fullName evidence="2">TPR repeat-containing protein</fullName>
    </submittedName>
</protein>
<dbReference type="AlphaFoldDB" id="A0A089ZJ50"/>
<reference evidence="2" key="1">
    <citation type="submission" date="2013-12" db="EMBL/GenBank/DDBJ databases">
        <title>The complete genome sequence of Methanobacterium sp. BRM9.</title>
        <authorList>
            <consortium name="Pastoral Greenhouse Gas Research Consortium"/>
            <person name="Kelly W.J."/>
            <person name="Leahy S.C."/>
            <person name="Perry R."/>
            <person name="Li D."/>
            <person name="Altermann E."/>
            <person name="Lambie S.C."/>
            <person name="Attwood G.T."/>
        </authorList>
    </citation>
    <scope>NUCLEOTIDE SEQUENCE [LARGE SCALE GENOMIC DNA]</scope>
    <source>
        <strain evidence="2">BRM9</strain>
    </source>
</reference>
<keyword evidence="1" id="KW-1133">Transmembrane helix</keyword>
<keyword evidence="5" id="KW-1185">Reference proteome</keyword>
<proteinExistence type="predicted"/>
<organism evidence="2 4">
    <name type="scientific">Methanobacterium formicicum</name>
    <dbReference type="NCBI Taxonomy" id="2162"/>
    <lineage>
        <taxon>Archaea</taxon>
        <taxon>Methanobacteriati</taxon>
        <taxon>Methanobacteriota</taxon>
        <taxon>Methanomada group</taxon>
        <taxon>Methanobacteria</taxon>
        <taxon>Methanobacteriales</taxon>
        <taxon>Methanobacteriaceae</taxon>
        <taxon>Methanobacterium</taxon>
    </lineage>
</organism>